<feature type="transmembrane region" description="Helical" evidence="1">
    <location>
        <begin position="7"/>
        <end position="27"/>
    </location>
</feature>
<proteinExistence type="predicted"/>
<reference evidence="3" key="1">
    <citation type="journal article" date="2014" name="Front. Microbiol.">
        <title>High frequency of phylogenetically diverse reductive dehalogenase-homologous genes in deep subseafloor sedimentary metagenomes.</title>
        <authorList>
            <person name="Kawai M."/>
            <person name="Futagami T."/>
            <person name="Toyoda A."/>
            <person name="Takaki Y."/>
            <person name="Nishi S."/>
            <person name="Hori S."/>
            <person name="Arai W."/>
            <person name="Tsubouchi T."/>
            <person name="Morono Y."/>
            <person name="Uchiyama I."/>
            <person name="Ito T."/>
            <person name="Fujiyama A."/>
            <person name="Inagaki F."/>
            <person name="Takami H."/>
        </authorList>
    </citation>
    <scope>NUCLEOTIDE SEQUENCE</scope>
    <source>
        <strain evidence="3">Expedition CK06-06</strain>
    </source>
</reference>
<evidence type="ECO:0000313" key="3">
    <source>
        <dbReference type="EMBL" id="GAI24464.1"/>
    </source>
</evidence>
<dbReference type="InterPro" id="IPR058362">
    <property type="entry name" value="DUF8049"/>
</dbReference>
<evidence type="ECO:0000259" key="2">
    <source>
        <dbReference type="Pfam" id="PF26223"/>
    </source>
</evidence>
<keyword evidence="1" id="KW-0472">Membrane</keyword>
<dbReference type="EMBL" id="BARV01016217">
    <property type="protein sequence ID" value="GAI24464.1"/>
    <property type="molecule type" value="Genomic_DNA"/>
</dbReference>
<gene>
    <name evidence="3" type="ORF">S06H3_27887</name>
</gene>
<sequence>MKLNDQTIVSIVTGICLIGLVVVLKTILMISAEVLSRDIIIYIIIYVGFITSLSAKNKTAKRFKYDTPLFWSILIVLITLAIIAVYAL</sequence>
<keyword evidence="1" id="KW-0812">Transmembrane</keyword>
<dbReference type="AlphaFoldDB" id="X1P0P8"/>
<accession>X1P0P8</accession>
<feature type="transmembrane region" description="Helical" evidence="1">
    <location>
        <begin position="69"/>
        <end position="87"/>
    </location>
</feature>
<name>X1P0P8_9ZZZZ</name>
<protein>
    <recommendedName>
        <fullName evidence="2">DUF8049 domain-containing protein</fullName>
    </recommendedName>
</protein>
<keyword evidence="1" id="KW-1133">Transmembrane helix</keyword>
<feature type="domain" description="DUF8049" evidence="2">
    <location>
        <begin position="2"/>
        <end position="87"/>
    </location>
</feature>
<dbReference type="Pfam" id="PF26223">
    <property type="entry name" value="DUF8049"/>
    <property type="match status" value="1"/>
</dbReference>
<evidence type="ECO:0000256" key="1">
    <source>
        <dbReference type="SAM" id="Phobius"/>
    </source>
</evidence>
<feature type="transmembrane region" description="Helical" evidence="1">
    <location>
        <begin position="39"/>
        <end position="57"/>
    </location>
</feature>
<comment type="caution">
    <text evidence="3">The sequence shown here is derived from an EMBL/GenBank/DDBJ whole genome shotgun (WGS) entry which is preliminary data.</text>
</comment>
<organism evidence="3">
    <name type="scientific">marine sediment metagenome</name>
    <dbReference type="NCBI Taxonomy" id="412755"/>
    <lineage>
        <taxon>unclassified sequences</taxon>
        <taxon>metagenomes</taxon>
        <taxon>ecological metagenomes</taxon>
    </lineage>
</organism>